<dbReference type="GO" id="GO:0020037">
    <property type="term" value="F:heme binding"/>
    <property type="evidence" value="ECO:0007669"/>
    <property type="project" value="InterPro"/>
</dbReference>
<feature type="chain" id="PRO_5009527063" description="Cytochrome c domain-containing protein" evidence="1">
    <location>
        <begin position="19"/>
        <end position="92"/>
    </location>
</feature>
<protein>
    <recommendedName>
        <fullName evidence="4">Cytochrome c domain-containing protein</fullName>
    </recommendedName>
</protein>
<dbReference type="SUPFAM" id="SSF46626">
    <property type="entry name" value="Cytochrome c"/>
    <property type="match status" value="1"/>
</dbReference>
<reference evidence="2 3" key="1">
    <citation type="journal article" date="2016" name="Nat. Commun.">
        <title>Thousands of microbial genomes shed light on interconnected biogeochemical processes in an aquifer system.</title>
        <authorList>
            <person name="Anantharaman K."/>
            <person name="Brown C.T."/>
            <person name="Hug L.A."/>
            <person name="Sharon I."/>
            <person name="Castelle C.J."/>
            <person name="Probst A.J."/>
            <person name="Thomas B.C."/>
            <person name="Singh A."/>
            <person name="Wilkins M.J."/>
            <person name="Karaoz U."/>
            <person name="Brodie E.L."/>
            <person name="Williams K.H."/>
            <person name="Hubbard S.S."/>
            <person name="Banfield J.F."/>
        </authorList>
    </citation>
    <scope>NUCLEOTIDE SEQUENCE [LARGE SCALE GENOMIC DNA]</scope>
</reference>
<sequence>MRLSALFFLAATPALAGAGEPAAKELEQGKQLFEIHCRVCHSLDLPRSQHLDRNNWEWVMEDMVQKFGATWITLEQRQLIVDYLVTAHGPKR</sequence>
<keyword evidence="1" id="KW-0732">Signal</keyword>
<dbReference type="Gene3D" id="1.10.760.10">
    <property type="entry name" value="Cytochrome c-like domain"/>
    <property type="match status" value="1"/>
</dbReference>
<evidence type="ECO:0000256" key="1">
    <source>
        <dbReference type="SAM" id="SignalP"/>
    </source>
</evidence>
<evidence type="ECO:0000313" key="3">
    <source>
        <dbReference type="Proteomes" id="UP000179076"/>
    </source>
</evidence>
<dbReference type="AlphaFoldDB" id="A0A1F6UWG2"/>
<dbReference type="Proteomes" id="UP000179076">
    <property type="component" value="Unassembled WGS sequence"/>
</dbReference>
<feature type="signal peptide" evidence="1">
    <location>
        <begin position="1"/>
        <end position="18"/>
    </location>
</feature>
<evidence type="ECO:0000313" key="2">
    <source>
        <dbReference type="EMBL" id="OGI61790.1"/>
    </source>
</evidence>
<comment type="caution">
    <text evidence="2">The sequence shown here is derived from an EMBL/GenBank/DDBJ whole genome shotgun (WGS) entry which is preliminary data.</text>
</comment>
<proteinExistence type="predicted"/>
<evidence type="ECO:0008006" key="4">
    <source>
        <dbReference type="Google" id="ProtNLM"/>
    </source>
</evidence>
<dbReference type="InterPro" id="IPR036909">
    <property type="entry name" value="Cyt_c-like_dom_sf"/>
</dbReference>
<dbReference type="GO" id="GO:0009055">
    <property type="term" value="F:electron transfer activity"/>
    <property type="evidence" value="ECO:0007669"/>
    <property type="project" value="InterPro"/>
</dbReference>
<name>A0A1F6UWG2_9PROT</name>
<gene>
    <name evidence="2" type="ORF">A2W18_14975</name>
</gene>
<dbReference type="EMBL" id="MFSP01000188">
    <property type="protein sequence ID" value="OGI61790.1"/>
    <property type="molecule type" value="Genomic_DNA"/>
</dbReference>
<organism evidence="2 3">
    <name type="scientific">Candidatus Muproteobacteria bacterium RBG_16_60_9</name>
    <dbReference type="NCBI Taxonomy" id="1817755"/>
    <lineage>
        <taxon>Bacteria</taxon>
        <taxon>Pseudomonadati</taxon>
        <taxon>Pseudomonadota</taxon>
        <taxon>Candidatus Muproteobacteria</taxon>
    </lineage>
</organism>
<accession>A0A1F6UWG2</accession>